<gene>
    <name evidence="1" type="ORF">N7469_010120</name>
</gene>
<dbReference type="RefSeq" id="XP_056496156.1">
    <property type="nucleotide sequence ID" value="XM_056649025.1"/>
</dbReference>
<dbReference type="AlphaFoldDB" id="A0A9W9NK39"/>
<dbReference type="PANTHER" id="PTHR33428">
    <property type="entry name" value="CHLOROPHYLLASE-2, CHLOROPLASTIC"/>
    <property type="match status" value="1"/>
</dbReference>
<organism evidence="1 2">
    <name type="scientific">Penicillium citrinum</name>
    <dbReference type="NCBI Taxonomy" id="5077"/>
    <lineage>
        <taxon>Eukaryota</taxon>
        <taxon>Fungi</taxon>
        <taxon>Dikarya</taxon>
        <taxon>Ascomycota</taxon>
        <taxon>Pezizomycotina</taxon>
        <taxon>Eurotiomycetes</taxon>
        <taxon>Eurotiomycetidae</taxon>
        <taxon>Eurotiales</taxon>
        <taxon>Aspergillaceae</taxon>
        <taxon>Penicillium</taxon>
    </lineage>
</organism>
<accession>A0A9W9NK39</accession>
<dbReference type="InterPro" id="IPR017395">
    <property type="entry name" value="Chlorophyllase-like"/>
</dbReference>
<evidence type="ECO:0000313" key="1">
    <source>
        <dbReference type="EMBL" id="KAJ5221233.1"/>
    </source>
</evidence>
<proteinExistence type="predicted"/>
<dbReference type="SUPFAM" id="SSF53474">
    <property type="entry name" value="alpha/beta-Hydrolases"/>
    <property type="match status" value="1"/>
</dbReference>
<dbReference type="OrthoDB" id="2363873at2759"/>
<dbReference type="PANTHER" id="PTHR33428:SF14">
    <property type="entry name" value="CARBOXYLESTERASE TYPE B DOMAIN-CONTAINING PROTEIN"/>
    <property type="match status" value="1"/>
</dbReference>
<evidence type="ECO:0000313" key="2">
    <source>
        <dbReference type="Proteomes" id="UP001147733"/>
    </source>
</evidence>
<name>A0A9W9NK39_PENCI</name>
<comment type="caution">
    <text evidence="1">The sequence shown here is derived from an EMBL/GenBank/DDBJ whole genome shotgun (WGS) entry which is preliminary data.</text>
</comment>
<dbReference type="Proteomes" id="UP001147733">
    <property type="component" value="Unassembled WGS sequence"/>
</dbReference>
<dbReference type="EMBL" id="JAPQKT010000009">
    <property type="protein sequence ID" value="KAJ5221233.1"/>
    <property type="molecule type" value="Genomic_DNA"/>
</dbReference>
<dbReference type="GO" id="GO:0017000">
    <property type="term" value="P:antibiotic biosynthetic process"/>
    <property type="evidence" value="ECO:0007669"/>
    <property type="project" value="UniProtKB-ARBA"/>
</dbReference>
<dbReference type="InterPro" id="IPR029058">
    <property type="entry name" value="AB_hydrolase_fold"/>
</dbReference>
<evidence type="ECO:0008006" key="3">
    <source>
        <dbReference type="Google" id="ProtNLM"/>
    </source>
</evidence>
<keyword evidence="2" id="KW-1185">Reference proteome</keyword>
<reference evidence="1" key="1">
    <citation type="submission" date="2022-11" db="EMBL/GenBank/DDBJ databases">
        <authorList>
            <person name="Petersen C."/>
        </authorList>
    </citation>
    <scope>NUCLEOTIDE SEQUENCE</scope>
    <source>
        <strain evidence="1">IBT 23319</strain>
    </source>
</reference>
<dbReference type="Gene3D" id="3.40.50.1820">
    <property type="entry name" value="alpha/beta hydrolase"/>
    <property type="match status" value="1"/>
</dbReference>
<reference evidence="1" key="2">
    <citation type="journal article" date="2023" name="IMA Fungus">
        <title>Comparative genomic study of the Penicillium genus elucidates a diverse pangenome and 15 lateral gene transfer events.</title>
        <authorList>
            <person name="Petersen C."/>
            <person name="Sorensen T."/>
            <person name="Nielsen M.R."/>
            <person name="Sondergaard T.E."/>
            <person name="Sorensen J.L."/>
            <person name="Fitzpatrick D.A."/>
            <person name="Frisvad J.C."/>
            <person name="Nielsen K.L."/>
        </authorList>
    </citation>
    <scope>NUCLEOTIDE SEQUENCE</scope>
    <source>
        <strain evidence="1">IBT 23319</strain>
    </source>
</reference>
<dbReference type="Pfam" id="PF07224">
    <property type="entry name" value="Chlorophyllase"/>
    <property type="match status" value="1"/>
</dbReference>
<dbReference type="GO" id="GO:0072330">
    <property type="term" value="P:monocarboxylic acid biosynthetic process"/>
    <property type="evidence" value="ECO:0007669"/>
    <property type="project" value="UniProtKB-ARBA"/>
</dbReference>
<dbReference type="GeneID" id="81388192"/>
<protein>
    <recommendedName>
        <fullName evidence="3">Chlorophyllase</fullName>
    </recommendedName>
</protein>
<sequence length="341" mass="36649">MTTVTEDSSAHLANMQEHAFIGDATKIPINDPTPIISMSPIILRAPDRITDLQIKISAPSTGSNFPIIILSHGQGKSNHLSSLNGYAPITNFWASHGFVVIQPTHLSSMSLSLASDAVPGDGPMFWRSRAQDMRYILDHLDELESAFPHIQARLDRNRIAIAGHSMGGHTASLLMGALTRDSVNDTQVSLFEPRIKTGVLLAAPGDGRGGDGMSQLVKDNWTFLTEHSHAEMSTPALIVIGENDGSPFLTTRGAAYHADAYHSSKGPKSLLTIAGGCHGLGGVSGYDSAEATDDESPERLGVTQRITWAYLRSQLYPEDESWSLVCKALEKLPGLGSVENK</sequence>